<sequence>MTDRRRFWAEATEAEISRACCRDGLRLVDPRLLRGILPVTDIFAAQRGARDRQLLRGQAFTIRAVAEDGWAHGETLTDGYSGWIENADDLRRHPADAPTHRVVAAQSYAKDNSGLKTSGEVTPLSMGAELVVLDATDGWARIAWARGQADKDLFVPSQHLAPVDWLKSDPVAVAERLIGTPYLWGGNSALGIDCSGLVQIACHACGVNCPGDSDQQEAALGETLSPGTTPRRGDLLFWRGHVAWVADRDTLLHANAHHMAVAHEPLTKALARIVAQGEGPVTRHARLHVDPAS</sequence>
<accession>A0ACC5ZW54</accession>
<organism evidence="1 2">
    <name type="scientific">Lutimaribacter degradans</name>
    <dbReference type="NCBI Taxonomy" id="2945989"/>
    <lineage>
        <taxon>Bacteria</taxon>
        <taxon>Pseudomonadati</taxon>
        <taxon>Pseudomonadota</taxon>
        <taxon>Alphaproteobacteria</taxon>
        <taxon>Rhodobacterales</taxon>
        <taxon>Roseobacteraceae</taxon>
        <taxon>Lutimaribacter</taxon>
    </lineage>
</organism>
<reference evidence="1" key="1">
    <citation type="submission" date="2022-06" db="EMBL/GenBank/DDBJ databases">
        <title>Lutimaribacter sp. EGI FJ00013, a novel bacterium isolated from a salt lake sediment enrichment.</title>
        <authorList>
            <person name="Gao L."/>
            <person name="Fang B.-Z."/>
            <person name="Li W.-J."/>
        </authorList>
    </citation>
    <scope>NUCLEOTIDE SEQUENCE</scope>
    <source>
        <strain evidence="1">EGI FJ00013</strain>
    </source>
</reference>
<dbReference type="EMBL" id="JAMQGO010000006">
    <property type="protein sequence ID" value="MCM2562567.1"/>
    <property type="molecule type" value="Genomic_DNA"/>
</dbReference>
<gene>
    <name evidence="1" type="ORF">M8744_10480</name>
</gene>
<proteinExistence type="predicted"/>
<protein>
    <submittedName>
        <fullName evidence="1">C40 family peptidase</fullName>
    </submittedName>
</protein>
<comment type="caution">
    <text evidence="1">The sequence shown here is derived from an EMBL/GenBank/DDBJ whole genome shotgun (WGS) entry which is preliminary data.</text>
</comment>
<dbReference type="Proteomes" id="UP001203036">
    <property type="component" value="Unassembled WGS sequence"/>
</dbReference>
<name>A0ACC5ZW54_9RHOB</name>
<keyword evidence="2" id="KW-1185">Reference proteome</keyword>
<evidence type="ECO:0000313" key="2">
    <source>
        <dbReference type="Proteomes" id="UP001203036"/>
    </source>
</evidence>
<evidence type="ECO:0000313" key="1">
    <source>
        <dbReference type="EMBL" id="MCM2562567.1"/>
    </source>
</evidence>